<name>A0ACC3ZBK1_COLTU</name>
<dbReference type="EMBL" id="VUJX02000002">
    <property type="protein sequence ID" value="KAL0941518.1"/>
    <property type="molecule type" value="Genomic_DNA"/>
</dbReference>
<sequence>MNERHIIPHPNPCLFSSVPMRLINTRTLALKEFFGTNIPRYAILSHTWGPEEVTFQDWKNLAYAREKRGFQKIELARTQAIRHDLKYLWVDTTCINKESSAELSEAINSMFSWYRNAEVCYAYLSDVSEENDPDESTSRRALFTRVSKSHWFTRGWTLQELLAPQQVLFFSREWRQVGTRKSLADVISKTTNIGTTYLYHKKMKHRTRISAASVAERMSWLSRRKTTRVEDMAYCMLGIFDINMPLLYGEGTRAFTRLQEEILKISTDESLFCWSWNEDDPVSWSSMLAPSPRNFRNAAGYQPARDETSRLAPYSMTNFGLSIQLPIVSLAQMPRSIVDQWLRPFEYICILSASTADGFLVALPLEKTLTADTYKVVRDSPRPIIMHWKNLGSLNADGVSVKTQNIFVPSREPGWDLQASPVRSFDERFTLGEFAVLLLVFNSSKSTLAVTNIEAIPKHNKSKAGFIKMKRFTIAGPPNANTLSSWHRFHVNEVHGTMIRVSCDTFRPNDGPLCCIFGVFVGEDKSTKWFCRILDTNAEGKTSLNPNIPYTHRSLETFLVNEAAKWQSFCTNGFKSADGNEDVSKDERVINAFGPEFLVETNHQKTTTKAAHLILRKQSD</sequence>
<organism evidence="1 2">
    <name type="scientific">Colletotrichum truncatum</name>
    <name type="common">Anthracnose fungus</name>
    <name type="synonym">Colletotrichum capsici</name>
    <dbReference type="NCBI Taxonomy" id="5467"/>
    <lineage>
        <taxon>Eukaryota</taxon>
        <taxon>Fungi</taxon>
        <taxon>Dikarya</taxon>
        <taxon>Ascomycota</taxon>
        <taxon>Pezizomycotina</taxon>
        <taxon>Sordariomycetes</taxon>
        <taxon>Hypocreomycetidae</taxon>
        <taxon>Glomerellales</taxon>
        <taxon>Glomerellaceae</taxon>
        <taxon>Colletotrichum</taxon>
        <taxon>Colletotrichum truncatum species complex</taxon>
    </lineage>
</organism>
<proteinExistence type="predicted"/>
<comment type="caution">
    <text evidence="1">The sequence shown here is derived from an EMBL/GenBank/DDBJ whole genome shotgun (WGS) entry which is preliminary data.</text>
</comment>
<keyword evidence="2" id="KW-1185">Reference proteome</keyword>
<evidence type="ECO:0000313" key="1">
    <source>
        <dbReference type="EMBL" id="KAL0941518.1"/>
    </source>
</evidence>
<reference evidence="1 2" key="1">
    <citation type="journal article" date="2020" name="Phytopathology">
        <title>Genome Sequence Resources of Colletotrichum truncatum, C. plurivorum, C. musicola, and C. sojae: Four Species Pathogenic to Soybean (Glycine max).</title>
        <authorList>
            <person name="Rogerio F."/>
            <person name="Boufleur T.R."/>
            <person name="Ciampi-Guillardi M."/>
            <person name="Sukno S.A."/>
            <person name="Thon M.R."/>
            <person name="Massola Junior N.S."/>
            <person name="Baroncelli R."/>
        </authorList>
    </citation>
    <scope>NUCLEOTIDE SEQUENCE [LARGE SCALE GENOMIC DNA]</scope>
    <source>
        <strain evidence="1 2">CMES1059</strain>
    </source>
</reference>
<evidence type="ECO:0000313" key="2">
    <source>
        <dbReference type="Proteomes" id="UP000805649"/>
    </source>
</evidence>
<gene>
    <name evidence="1" type="ORF">CTRU02_204281</name>
</gene>
<protein>
    <submittedName>
        <fullName evidence="1">Vegetative incompatibility protein HET-E-1-like protein 2</fullName>
    </submittedName>
</protein>
<accession>A0ACC3ZBK1</accession>
<dbReference type="Proteomes" id="UP000805649">
    <property type="component" value="Unassembled WGS sequence"/>
</dbReference>